<dbReference type="PROSITE" id="PS50041">
    <property type="entry name" value="C_TYPE_LECTIN_2"/>
    <property type="match status" value="1"/>
</dbReference>
<evidence type="ECO:0000256" key="2">
    <source>
        <dbReference type="SAM" id="SignalP"/>
    </source>
</evidence>
<keyword evidence="1" id="KW-1015">Disulfide bond</keyword>
<dbReference type="EMBL" id="CAJPWZ010000293">
    <property type="protein sequence ID" value="CAG2189426.1"/>
    <property type="molecule type" value="Genomic_DNA"/>
</dbReference>
<feature type="domain" description="C-type lectin" evidence="3">
    <location>
        <begin position="151"/>
        <end position="270"/>
    </location>
</feature>
<accession>A0A8S3Q126</accession>
<dbReference type="SUPFAM" id="SSF56436">
    <property type="entry name" value="C-type lectin-like"/>
    <property type="match status" value="1"/>
</dbReference>
<feature type="chain" id="PRO_5035795317" description="C-type lectin domain-containing protein" evidence="2">
    <location>
        <begin position="35"/>
        <end position="272"/>
    </location>
</feature>
<dbReference type="Proteomes" id="UP000683360">
    <property type="component" value="Unassembled WGS sequence"/>
</dbReference>
<reference evidence="4" key="1">
    <citation type="submission" date="2021-03" db="EMBL/GenBank/DDBJ databases">
        <authorList>
            <person name="Bekaert M."/>
        </authorList>
    </citation>
    <scope>NUCLEOTIDE SEQUENCE</scope>
</reference>
<name>A0A8S3Q126_MYTED</name>
<evidence type="ECO:0000313" key="5">
    <source>
        <dbReference type="Proteomes" id="UP000683360"/>
    </source>
</evidence>
<organism evidence="4 5">
    <name type="scientific">Mytilus edulis</name>
    <name type="common">Blue mussel</name>
    <dbReference type="NCBI Taxonomy" id="6550"/>
    <lineage>
        <taxon>Eukaryota</taxon>
        <taxon>Metazoa</taxon>
        <taxon>Spiralia</taxon>
        <taxon>Lophotrochozoa</taxon>
        <taxon>Mollusca</taxon>
        <taxon>Bivalvia</taxon>
        <taxon>Autobranchia</taxon>
        <taxon>Pteriomorphia</taxon>
        <taxon>Mytilida</taxon>
        <taxon>Mytiloidea</taxon>
        <taxon>Mytilidae</taxon>
        <taxon>Mytilinae</taxon>
        <taxon>Mytilus</taxon>
    </lineage>
</organism>
<protein>
    <recommendedName>
        <fullName evidence="3">C-type lectin domain-containing protein</fullName>
    </recommendedName>
</protein>
<sequence>MTRNGSRFRKHVSPQGLTVTVCLCVYACFQVVHSQVPANGPFDLNNEPFDIDDDNLDRTLLLLNEGSQESTPGNGVCLAVGALLGLSVPIRSSEGSMMSVGQMMAMNVMNAMSSMMTGTAVTPVMPTVCPDPVVCPSPVSVPTCEFGWTLRGRRCYFFSGGTQLSWTAAQSSCQAMGGRLAELETIEEINAVKSVASVQNRRFWIGGQRFGQGTFDFNWASTNQPIPVTDWATNQPNNRRGNQDCILLSRSNQYQWNDRPCTLTSHYICEKR</sequence>
<dbReference type="CDD" id="cd00037">
    <property type="entry name" value="CLECT"/>
    <property type="match status" value="1"/>
</dbReference>
<dbReference type="InterPro" id="IPR018378">
    <property type="entry name" value="C-type_lectin_CS"/>
</dbReference>
<dbReference type="PROSITE" id="PS00615">
    <property type="entry name" value="C_TYPE_LECTIN_1"/>
    <property type="match status" value="1"/>
</dbReference>
<keyword evidence="5" id="KW-1185">Reference proteome</keyword>
<dbReference type="SMART" id="SM00034">
    <property type="entry name" value="CLECT"/>
    <property type="match status" value="1"/>
</dbReference>
<dbReference type="InterPro" id="IPR016187">
    <property type="entry name" value="CTDL_fold"/>
</dbReference>
<gene>
    <name evidence="4" type="ORF">MEDL_4826</name>
</gene>
<evidence type="ECO:0000313" key="4">
    <source>
        <dbReference type="EMBL" id="CAG2189426.1"/>
    </source>
</evidence>
<feature type="signal peptide" evidence="2">
    <location>
        <begin position="1"/>
        <end position="34"/>
    </location>
</feature>
<evidence type="ECO:0000259" key="3">
    <source>
        <dbReference type="PROSITE" id="PS50041"/>
    </source>
</evidence>
<dbReference type="Gene3D" id="3.10.100.10">
    <property type="entry name" value="Mannose-Binding Protein A, subunit A"/>
    <property type="match status" value="1"/>
</dbReference>
<dbReference type="OrthoDB" id="7357196at2759"/>
<keyword evidence="2" id="KW-0732">Signal</keyword>
<comment type="caution">
    <text evidence="4">The sequence shown here is derived from an EMBL/GenBank/DDBJ whole genome shotgun (WGS) entry which is preliminary data.</text>
</comment>
<dbReference type="PANTHER" id="PTHR22803">
    <property type="entry name" value="MANNOSE, PHOSPHOLIPASE, LECTIN RECEPTOR RELATED"/>
    <property type="match status" value="1"/>
</dbReference>
<evidence type="ECO:0000256" key="1">
    <source>
        <dbReference type="ARBA" id="ARBA00023157"/>
    </source>
</evidence>
<proteinExistence type="predicted"/>
<dbReference type="AlphaFoldDB" id="A0A8S3Q126"/>
<dbReference type="InterPro" id="IPR016186">
    <property type="entry name" value="C-type_lectin-like/link_sf"/>
</dbReference>
<dbReference type="Pfam" id="PF00059">
    <property type="entry name" value="Lectin_C"/>
    <property type="match status" value="1"/>
</dbReference>
<dbReference type="InterPro" id="IPR001304">
    <property type="entry name" value="C-type_lectin-like"/>
</dbReference>
<dbReference type="InterPro" id="IPR050111">
    <property type="entry name" value="C-type_lectin/snaclec_domain"/>
</dbReference>